<accession>A0A1V6X8Z3</accession>
<reference evidence="3" key="1">
    <citation type="journal article" date="2017" name="Nat. Microbiol.">
        <title>Global analysis of biosynthetic gene clusters reveals vast potential of secondary metabolite production in Penicillium species.</title>
        <authorList>
            <person name="Nielsen J.C."/>
            <person name="Grijseels S."/>
            <person name="Prigent S."/>
            <person name="Ji B."/>
            <person name="Dainat J."/>
            <person name="Nielsen K.F."/>
            <person name="Frisvad J.C."/>
            <person name="Workman M."/>
            <person name="Nielsen J."/>
        </authorList>
    </citation>
    <scope>NUCLEOTIDE SEQUENCE [LARGE SCALE GENOMIC DNA]</scope>
    <source>
        <strain evidence="3">IBT 13039</strain>
    </source>
</reference>
<comment type="caution">
    <text evidence="2">The sequence shown here is derived from an EMBL/GenBank/DDBJ whole genome shotgun (WGS) entry which is preliminary data.</text>
</comment>
<dbReference type="Proteomes" id="UP000191691">
    <property type="component" value="Unassembled WGS sequence"/>
</dbReference>
<dbReference type="AlphaFoldDB" id="A0A1V6X8Z3"/>
<organism evidence="2 3">
    <name type="scientific">Penicillium nalgiovense</name>
    <dbReference type="NCBI Taxonomy" id="60175"/>
    <lineage>
        <taxon>Eukaryota</taxon>
        <taxon>Fungi</taxon>
        <taxon>Dikarya</taxon>
        <taxon>Ascomycota</taxon>
        <taxon>Pezizomycotina</taxon>
        <taxon>Eurotiomycetes</taxon>
        <taxon>Eurotiomycetidae</taxon>
        <taxon>Eurotiales</taxon>
        <taxon>Aspergillaceae</taxon>
        <taxon>Penicillium</taxon>
    </lineage>
</organism>
<proteinExistence type="predicted"/>
<sequence>MRTLRAPSSLTEHTPHLATCSNLQVLQSLGHPRDRGEWPRPRPMPSTLDNTSHLLGRDTLISPPVTNIMADNQSAIALSRNAEFHKQTKYFNVTFHYQQSVLNDQRPLSISVASQESTPPRLQGNIRDSAGALSTLFYPCGFEWFYRGLTAQREFSIALPAKRS</sequence>
<feature type="region of interest" description="Disordered" evidence="1">
    <location>
        <begin position="31"/>
        <end position="54"/>
    </location>
</feature>
<keyword evidence="3" id="KW-1185">Reference proteome</keyword>
<evidence type="ECO:0000313" key="2">
    <source>
        <dbReference type="EMBL" id="OQE71566.1"/>
    </source>
</evidence>
<protein>
    <submittedName>
        <fullName evidence="2">Uncharacterized protein</fullName>
    </submittedName>
</protein>
<name>A0A1V6X8Z3_PENNA</name>
<evidence type="ECO:0000256" key="1">
    <source>
        <dbReference type="SAM" id="MobiDB-lite"/>
    </source>
</evidence>
<gene>
    <name evidence="2" type="ORF">PENNAL_c0104G06579</name>
</gene>
<feature type="compositionally biased region" description="Basic and acidic residues" evidence="1">
    <location>
        <begin position="31"/>
        <end position="40"/>
    </location>
</feature>
<evidence type="ECO:0000313" key="3">
    <source>
        <dbReference type="Proteomes" id="UP000191691"/>
    </source>
</evidence>
<dbReference type="EMBL" id="MOOB01000104">
    <property type="protein sequence ID" value="OQE71566.1"/>
    <property type="molecule type" value="Genomic_DNA"/>
</dbReference>